<feature type="coiled-coil region" evidence="1">
    <location>
        <begin position="25"/>
        <end position="52"/>
    </location>
</feature>
<dbReference type="InterPro" id="IPR052344">
    <property type="entry name" value="Transposase-related"/>
</dbReference>
<gene>
    <name evidence="4" type="ORF">EVA_10396</name>
</gene>
<keyword evidence="1" id="KW-0175">Coiled coil</keyword>
<evidence type="ECO:0000313" key="4">
    <source>
        <dbReference type="EMBL" id="EJX01498.1"/>
    </source>
</evidence>
<organism evidence="4">
    <name type="scientific">gut metagenome</name>
    <dbReference type="NCBI Taxonomy" id="749906"/>
    <lineage>
        <taxon>unclassified sequences</taxon>
        <taxon>metagenomes</taxon>
        <taxon>organismal metagenomes</taxon>
    </lineage>
</organism>
<name>J9GHV5_9ZZZZ</name>
<feature type="non-terminal residue" evidence="4">
    <location>
        <position position="300"/>
    </location>
</feature>
<evidence type="ECO:0000259" key="3">
    <source>
        <dbReference type="Pfam" id="PF13007"/>
    </source>
</evidence>
<dbReference type="Pfam" id="PF03050">
    <property type="entry name" value="DDE_Tnp_IS66"/>
    <property type="match status" value="1"/>
</dbReference>
<sequence>MKKSSHLIQKGLEKDKEIVEKDKKIVEKDKKIVEMNKKIENMQATINSLQNMMAWFRKKMFGSMSEKNLPLDPSVLEPTLFDMSLTEEEQAALDAEVKKMEEQNAKVIEVKSHKREVRKPVMRKDLPVEETHIYPEGINLDEYTEIGVETTDRIAIRPAVMYIDRTVRHKFVLKSSLQIEEPERQTFVIAPLPEMIIPKGMDSESLLADILIDKYVYHLPFYRVIQKYKELGVLLSDSTIGDWFNAVCSRLRPLYDKLRKKIMSSDYIQVDESTLPVIDNEKHCAVKGYIWVVRDAVCGD</sequence>
<accession>J9GHV5</accession>
<dbReference type="PANTHER" id="PTHR33678">
    <property type="entry name" value="BLL1576 PROTEIN"/>
    <property type="match status" value="1"/>
</dbReference>
<dbReference type="Pfam" id="PF13007">
    <property type="entry name" value="LZ_Tnp_IS66"/>
    <property type="match status" value="1"/>
</dbReference>
<dbReference type="InterPro" id="IPR004291">
    <property type="entry name" value="Transposase_IS66_central"/>
</dbReference>
<dbReference type="PANTHER" id="PTHR33678:SF1">
    <property type="entry name" value="BLL1576 PROTEIN"/>
    <property type="match status" value="1"/>
</dbReference>
<comment type="caution">
    <text evidence="4">The sequence shown here is derived from an EMBL/GenBank/DDBJ whole genome shotgun (WGS) entry which is preliminary data.</text>
</comment>
<feature type="domain" description="Transposase TnpC homeodomain" evidence="3">
    <location>
        <begin position="49"/>
        <end position="130"/>
    </location>
</feature>
<evidence type="ECO:0000259" key="2">
    <source>
        <dbReference type="Pfam" id="PF03050"/>
    </source>
</evidence>
<feature type="domain" description="Transposase IS66 central" evidence="2">
    <location>
        <begin position="199"/>
        <end position="294"/>
    </location>
</feature>
<dbReference type="InterPro" id="IPR024463">
    <property type="entry name" value="Transposase_TnpC_homeodom"/>
</dbReference>
<proteinExistence type="predicted"/>
<reference evidence="4" key="1">
    <citation type="journal article" date="2012" name="PLoS ONE">
        <title>Gene sets for utilization of primary and secondary nutrition supplies in the distal gut of endangered iberian lynx.</title>
        <authorList>
            <person name="Alcaide M."/>
            <person name="Messina E."/>
            <person name="Richter M."/>
            <person name="Bargiela R."/>
            <person name="Peplies J."/>
            <person name="Huws S.A."/>
            <person name="Newbold C.J."/>
            <person name="Golyshin P.N."/>
            <person name="Simon M.A."/>
            <person name="Lopez G."/>
            <person name="Yakimov M.M."/>
            <person name="Ferrer M."/>
        </authorList>
    </citation>
    <scope>NUCLEOTIDE SEQUENCE</scope>
</reference>
<dbReference type="AlphaFoldDB" id="J9GHV5"/>
<evidence type="ECO:0000256" key="1">
    <source>
        <dbReference type="SAM" id="Coils"/>
    </source>
</evidence>
<protein>
    <submittedName>
        <fullName evidence="4">Transposase, IS66</fullName>
    </submittedName>
</protein>
<dbReference type="EMBL" id="AMCI01002933">
    <property type="protein sequence ID" value="EJX01498.1"/>
    <property type="molecule type" value="Genomic_DNA"/>
</dbReference>